<accession>A0ABD2CKI8</accession>
<protein>
    <submittedName>
        <fullName evidence="1">Uncharacterized protein</fullName>
    </submittedName>
</protein>
<gene>
    <name evidence="1" type="ORF">V1477_006008</name>
</gene>
<sequence length="117" mass="13398">MSFLQIARNRVSRARASSPLFKPHSPTIRHVEDSGDAGCPLLGKSCHPNQNESKHRMVIDLKGTSKETRGEERKGVERKVEVCYHNYKAFARMPFTFYIPINRIRIVGIVLTDIFEN</sequence>
<evidence type="ECO:0000313" key="2">
    <source>
        <dbReference type="Proteomes" id="UP001607303"/>
    </source>
</evidence>
<keyword evidence="2" id="KW-1185">Reference proteome</keyword>
<proteinExistence type="predicted"/>
<comment type="caution">
    <text evidence="1">The sequence shown here is derived from an EMBL/GenBank/DDBJ whole genome shotgun (WGS) entry which is preliminary data.</text>
</comment>
<name>A0ABD2CKI8_VESMC</name>
<organism evidence="1 2">
    <name type="scientific">Vespula maculifrons</name>
    <name type="common">Eastern yellow jacket</name>
    <name type="synonym">Wasp</name>
    <dbReference type="NCBI Taxonomy" id="7453"/>
    <lineage>
        <taxon>Eukaryota</taxon>
        <taxon>Metazoa</taxon>
        <taxon>Ecdysozoa</taxon>
        <taxon>Arthropoda</taxon>
        <taxon>Hexapoda</taxon>
        <taxon>Insecta</taxon>
        <taxon>Pterygota</taxon>
        <taxon>Neoptera</taxon>
        <taxon>Endopterygota</taxon>
        <taxon>Hymenoptera</taxon>
        <taxon>Apocrita</taxon>
        <taxon>Aculeata</taxon>
        <taxon>Vespoidea</taxon>
        <taxon>Vespidae</taxon>
        <taxon>Vespinae</taxon>
        <taxon>Vespula</taxon>
    </lineage>
</organism>
<reference evidence="1 2" key="1">
    <citation type="journal article" date="2024" name="Ann. Entomol. Soc. Am.">
        <title>Genomic analyses of the southern and eastern yellowjacket wasps (Hymenoptera: Vespidae) reveal evolutionary signatures of social life.</title>
        <authorList>
            <person name="Catto M.A."/>
            <person name="Caine P.B."/>
            <person name="Orr S.E."/>
            <person name="Hunt B.G."/>
            <person name="Goodisman M.A.D."/>
        </authorList>
    </citation>
    <scope>NUCLEOTIDE SEQUENCE [LARGE SCALE GENOMIC DNA]</scope>
    <source>
        <strain evidence="1">232</strain>
        <tissue evidence="1">Head and thorax</tissue>
    </source>
</reference>
<dbReference type="Proteomes" id="UP001607303">
    <property type="component" value="Unassembled WGS sequence"/>
</dbReference>
<evidence type="ECO:0000313" key="1">
    <source>
        <dbReference type="EMBL" id="KAL2745617.1"/>
    </source>
</evidence>
<dbReference type="EMBL" id="JAYRBN010000041">
    <property type="protein sequence ID" value="KAL2745617.1"/>
    <property type="molecule type" value="Genomic_DNA"/>
</dbReference>
<dbReference type="AlphaFoldDB" id="A0ABD2CKI8"/>